<name>A0A060TEG7_BLAAD</name>
<dbReference type="InterPro" id="IPR013183">
    <property type="entry name" value="Hsk3-like"/>
</dbReference>
<dbReference type="PANTHER" id="PTHR28289">
    <property type="entry name" value="DASH COMPLEX SUBUNIT HSK3"/>
    <property type="match status" value="1"/>
</dbReference>
<dbReference type="GO" id="GO:0008608">
    <property type="term" value="P:attachment of spindle microtubules to kinetochore"/>
    <property type="evidence" value="ECO:0007669"/>
    <property type="project" value="InterPro"/>
</dbReference>
<proteinExistence type="predicted"/>
<dbReference type="PANTHER" id="PTHR28289:SF1">
    <property type="entry name" value="DASH COMPLEX SUBUNIT HSK3"/>
    <property type="match status" value="1"/>
</dbReference>
<evidence type="ECO:0000313" key="1">
    <source>
        <dbReference type="EMBL" id="CDP37252.1"/>
    </source>
</evidence>
<dbReference type="InterPro" id="IPR042332">
    <property type="entry name" value="Hsk3"/>
</dbReference>
<dbReference type="AlphaFoldDB" id="A0A060TEG7"/>
<gene>
    <name evidence="1" type="ORF">GNLVRS02_ARAD1D07260g</name>
</gene>
<accession>A0A060TEG7</accession>
<dbReference type="GO" id="GO:0051010">
    <property type="term" value="F:microtubule plus-end binding"/>
    <property type="evidence" value="ECO:0007669"/>
    <property type="project" value="TreeGrafter"/>
</dbReference>
<dbReference type="GO" id="GO:0042729">
    <property type="term" value="C:DASH complex"/>
    <property type="evidence" value="ECO:0007669"/>
    <property type="project" value="TreeGrafter"/>
</dbReference>
<dbReference type="EMBL" id="HG937694">
    <property type="protein sequence ID" value="CDP37252.1"/>
    <property type="molecule type" value="Genomic_DNA"/>
</dbReference>
<dbReference type="PhylomeDB" id="A0A060TEG7"/>
<reference evidence="1" key="1">
    <citation type="submission" date="2014-02" db="EMBL/GenBank/DDBJ databases">
        <authorList>
            <person name="Genoscope - CEA"/>
        </authorList>
    </citation>
    <scope>NUCLEOTIDE SEQUENCE</scope>
    <source>
        <strain evidence="1">LS3</strain>
    </source>
</reference>
<protein>
    <submittedName>
        <fullName evidence="1">ARAD1D07260p</fullName>
    </submittedName>
</protein>
<dbReference type="Pfam" id="PF08227">
    <property type="entry name" value="DASH_Hsk3"/>
    <property type="match status" value="1"/>
</dbReference>
<reference evidence="1" key="2">
    <citation type="submission" date="2014-06" db="EMBL/GenBank/DDBJ databases">
        <title>The complete genome of Blastobotrys (Arxula) adeninivorans LS3 - a yeast of biotechnological interest.</title>
        <authorList>
            <person name="Kunze G."/>
            <person name="Gaillardin C."/>
            <person name="Czernicka M."/>
            <person name="Durrens P."/>
            <person name="Martin T."/>
            <person name="Boer E."/>
            <person name="Gabaldon T."/>
            <person name="Cruz J."/>
            <person name="Talla E."/>
            <person name="Marck C."/>
            <person name="Goffeau A."/>
            <person name="Barbe V."/>
            <person name="Baret P."/>
            <person name="Baronian K."/>
            <person name="Beier S."/>
            <person name="Bleykasten C."/>
            <person name="Bode R."/>
            <person name="Casaregola S."/>
            <person name="Despons L."/>
            <person name="Fairhead C."/>
            <person name="Giersberg M."/>
            <person name="Gierski P."/>
            <person name="Hahnel U."/>
            <person name="Hartmann A."/>
            <person name="Jankowska D."/>
            <person name="Jubin C."/>
            <person name="Jung P."/>
            <person name="Lafontaine I."/>
            <person name="Leh-Louis V."/>
            <person name="Lemaire M."/>
            <person name="Marcet-Houben M."/>
            <person name="Mascher M."/>
            <person name="Morel G."/>
            <person name="Richard G.-F."/>
            <person name="Riechen J."/>
            <person name="Sacerdot C."/>
            <person name="Sarkar A."/>
            <person name="Savel G."/>
            <person name="Schacherer J."/>
            <person name="Sherman D."/>
            <person name="Straub M.-L."/>
            <person name="Stein N."/>
            <person name="Thierry A."/>
            <person name="Trautwein-Schult A."/>
            <person name="Westhof E."/>
            <person name="Worch S."/>
            <person name="Dujon B."/>
            <person name="Souciet J.-L."/>
            <person name="Wincker P."/>
            <person name="Scholz U."/>
            <person name="Neuveglise N."/>
        </authorList>
    </citation>
    <scope>NUCLEOTIDE SEQUENCE</scope>
    <source>
        <strain evidence="1">LS3</strain>
    </source>
</reference>
<organism evidence="1">
    <name type="scientific">Blastobotrys adeninivorans</name>
    <name type="common">Yeast</name>
    <name type="synonym">Arxula adeninivorans</name>
    <dbReference type="NCBI Taxonomy" id="409370"/>
    <lineage>
        <taxon>Eukaryota</taxon>
        <taxon>Fungi</taxon>
        <taxon>Dikarya</taxon>
        <taxon>Ascomycota</taxon>
        <taxon>Saccharomycotina</taxon>
        <taxon>Dipodascomycetes</taxon>
        <taxon>Dipodascales</taxon>
        <taxon>Trichomonascaceae</taxon>
        <taxon>Blastobotrys</taxon>
    </lineage>
</organism>
<sequence length="81" mass="9228">MNRYSMAPGSLKKSQISHLNKQIAQLQANICDTENLLSISSKQMEYMRELGILHASLFMGCHMSFEQEMTEGAEEKDESEE</sequence>